<dbReference type="AlphaFoldDB" id="A0ABD0JXR2"/>
<name>A0ABD0JXR2_9CAEN</name>
<evidence type="ECO:0000313" key="1">
    <source>
        <dbReference type="EMBL" id="KAK7479504.1"/>
    </source>
</evidence>
<dbReference type="Proteomes" id="UP001519460">
    <property type="component" value="Unassembled WGS sequence"/>
</dbReference>
<keyword evidence="2" id="KW-1185">Reference proteome</keyword>
<reference evidence="1 2" key="1">
    <citation type="journal article" date="2023" name="Sci. Data">
        <title>Genome assembly of the Korean intertidal mud-creeper Batillaria attramentaria.</title>
        <authorList>
            <person name="Patra A.K."/>
            <person name="Ho P.T."/>
            <person name="Jun S."/>
            <person name="Lee S.J."/>
            <person name="Kim Y."/>
            <person name="Won Y.J."/>
        </authorList>
    </citation>
    <scope>NUCLEOTIDE SEQUENCE [LARGE SCALE GENOMIC DNA]</scope>
    <source>
        <strain evidence="1">Wonlab-2016</strain>
    </source>
</reference>
<proteinExistence type="predicted"/>
<organism evidence="1 2">
    <name type="scientific">Batillaria attramentaria</name>
    <dbReference type="NCBI Taxonomy" id="370345"/>
    <lineage>
        <taxon>Eukaryota</taxon>
        <taxon>Metazoa</taxon>
        <taxon>Spiralia</taxon>
        <taxon>Lophotrochozoa</taxon>
        <taxon>Mollusca</taxon>
        <taxon>Gastropoda</taxon>
        <taxon>Caenogastropoda</taxon>
        <taxon>Sorbeoconcha</taxon>
        <taxon>Cerithioidea</taxon>
        <taxon>Batillariidae</taxon>
        <taxon>Batillaria</taxon>
    </lineage>
</organism>
<accession>A0ABD0JXR2</accession>
<evidence type="ECO:0000313" key="2">
    <source>
        <dbReference type="Proteomes" id="UP001519460"/>
    </source>
</evidence>
<dbReference type="EMBL" id="JACVVK020000301">
    <property type="protein sequence ID" value="KAK7479504.1"/>
    <property type="molecule type" value="Genomic_DNA"/>
</dbReference>
<protein>
    <submittedName>
        <fullName evidence="1">Uncharacterized protein</fullName>
    </submittedName>
</protein>
<comment type="caution">
    <text evidence="1">The sequence shown here is derived from an EMBL/GenBank/DDBJ whole genome shotgun (WGS) entry which is preliminary data.</text>
</comment>
<sequence length="127" mass="14132">MLKCLEHVRTHTFSFTITNVIKSSTSHPTPPSPARPPYSTSVIHTVRSPLLFSSLRGMGKTHPTYCTRFIGYGGRRYGALSGEASMPPYPPFPTPQSTLSFHAVCRTYDTRGRATMLCKTPVLLPYR</sequence>
<gene>
    <name evidence="1" type="ORF">BaRGS_00029221</name>
</gene>